<comment type="caution">
    <text evidence="6">The sequence shown here is derived from an EMBL/GenBank/DDBJ whole genome shotgun (WGS) entry which is preliminary data.</text>
</comment>
<gene>
    <name evidence="6" type="ORF">Rhe02_43890</name>
</gene>
<dbReference type="Proteomes" id="UP000612899">
    <property type="component" value="Unassembled WGS sequence"/>
</dbReference>
<keyword evidence="3" id="KW-0804">Transcription</keyword>
<dbReference type="InterPro" id="IPR023772">
    <property type="entry name" value="DNA-bd_HTH_TetR-type_CS"/>
</dbReference>
<keyword evidence="2 4" id="KW-0238">DNA-binding</keyword>
<dbReference type="AlphaFoldDB" id="A0A8J3QAR9"/>
<dbReference type="InterPro" id="IPR009057">
    <property type="entry name" value="Homeodomain-like_sf"/>
</dbReference>
<dbReference type="InterPro" id="IPR050109">
    <property type="entry name" value="HTH-type_TetR-like_transc_reg"/>
</dbReference>
<evidence type="ECO:0000313" key="6">
    <source>
        <dbReference type="EMBL" id="GIH06322.1"/>
    </source>
</evidence>
<dbReference type="Pfam" id="PF16859">
    <property type="entry name" value="TetR_C_11"/>
    <property type="match status" value="1"/>
</dbReference>
<protein>
    <submittedName>
        <fullName evidence="6">TetR family transcriptional regulator</fullName>
    </submittedName>
</protein>
<dbReference type="PANTHER" id="PTHR30055">
    <property type="entry name" value="HTH-TYPE TRANSCRIPTIONAL REGULATOR RUTR"/>
    <property type="match status" value="1"/>
</dbReference>
<dbReference type="Gene3D" id="1.10.10.60">
    <property type="entry name" value="Homeodomain-like"/>
    <property type="match status" value="1"/>
</dbReference>
<evidence type="ECO:0000256" key="1">
    <source>
        <dbReference type="ARBA" id="ARBA00023015"/>
    </source>
</evidence>
<dbReference type="InterPro" id="IPR011075">
    <property type="entry name" value="TetR_C"/>
</dbReference>
<dbReference type="PROSITE" id="PS01081">
    <property type="entry name" value="HTH_TETR_1"/>
    <property type="match status" value="1"/>
</dbReference>
<dbReference type="GO" id="GO:0000976">
    <property type="term" value="F:transcription cis-regulatory region binding"/>
    <property type="evidence" value="ECO:0007669"/>
    <property type="project" value="TreeGrafter"/>
</dbReference>
<dbReference type="SUPFAM" id="SSF48498">
    <property type="entry name" value="Tetracyclin repressor-like, C-terminal domain"/>
    <property type="match status" value="1"/>
</dbReference>
<dbReference type="RefSeq" id="WP_308442005.1">
    <property type="nucleotide sequence ID" value="NZ_BONY01000026.1"/>
</dbReference>
<keyword evidence="7" id="KW-1185">Reference proteome</keyword>
<feature type="domain" description="HTH tetR-type" evidence="5">
    <location>
        <begin position="18"/>
        <end position="79"/>
    </location>
</feature>
<evidence type="ECO:0000259" key="5">
    <source>
        <dbReference type="PROSITE" id="PS50977"/>
    </source>
</evidence>
<feature type="DNA-binding region" description="H-T-H motif" evidence="4">
    <location>
        <begin position="42"/>
        <end position="61"/>
    </location>
</feature>
<dbReference type="PANTHER" id="PTHR30055:SF148">
    <property type="entry name" value="TETR-FAMILY TRANSCRIPTIONAL REGULATOR"/>
    <property type="match status" value="1"/>
</dbReference>
<dbReference type="PROSITE" id="PS50977">
    <property type="entry name" value="HTH_TETR_2"/>
    <property type="match status" value="1"/>
</dbReference>
<evidence type="ECO:0000313" key="7">
    <source>
        <dbReference type="Proteomes" id="UP000612899"/>
    </source>
</evidence>
<reference evidence="6" key="1">
    <citation type="submission" date="2021-01" db="EMBL/GenBank/DDBJ databases">
        <title>Whole genome shotgun sequence of Rhizocola hellebori NBRC 109834.</title>
        <authorList>
            <person name="Komaki H."/>
            <person name="Tamura T."/>
        </authorList>
    </citation>
    <scope>NUCLEOTIDE SEQUENCE</scope>
    <source>
        <strain evidence="6">NBRC 109834</strain>
    </source>
</reference>
<dbReference type="SUPFAM" id="SSF46689">
    <property type="entry name" value="Homeodomain-like"/>
    <property type="match status" value="1"/>
</dbReference>
<organism evidence="6 7">
    <name type="scientific">Rhizocola hellebori</name>
    <dbReference type="NCBI Taxonomy" id="1392758"/>
    <lineage>
        <taxon>Bacteria</taxon>
        <taxon>Bacillati</taxon>
        <taxon>Actinomycetota</taxon>
        <taxon>Actinomycetes</taxon>
        <taxon>Micromonosporales</taxon>
        <taxon>Micromonosporaceae</taxon>
        <taxon>Rhizocola</taxon>
    </lineage>
</organism>
<dbReference type="InterPro" id="IPR001647">
    <property type="entry name" value="HTH_TetR"/>
</dbReference>
<evidence type="ECO:0000256" key="2">
    <source>
        <dbReference type="ARBA" id="ARBA00023125"/>
    </source>
</evidence>
<dbReference type="Pfam" id="PF00440">
    <property type="entry name" value="TetR_N"/>
    <property type="match status" value="1"/>
</dbReference>
<dbReference type="InterPro" id="IPR036271">
    <property type="entry name" value="Tet_transcr_reg_TetR-rel_C_sf"/>
</dbReference>
<evidence type="ECO:0000256" key="4">
    <source>
        <dbReference type="PROSITE-ProRule" id="PRU00335"/>
    </source>
</evidence>
<proteinExistence type="predicted"/>
<dbReference type="GO" id="GO:0003700">
    <property type="term" value="F:DNA-binding transcription factor activity"/>
    <property type="evidence" value="ECO:0007669"/>
    <property type="project" value="TreeGrafter"/>
</dbReference>
<accession>A0A8J3QAR9</accession>
<name>A0A8J3QAR9_9ACTN</name>
<keyword evidence="1" id="KW-0805">Transcription regulation</keyword>
<dbReference type="EMBL" id="BONY01000026">
    <property type="protein sequence ID" value="GIH06322.1"/>
    <property type="molecule type" value="Genomic_DNA"/>
</dbReference>
<evidence type="ECO:0000256" key="3">
    <source>
        <dbReference type="ARBA" id="ARBA00023163"/>
    </source>
</evidence>
<sequence length="200" mass="21664">MTMSHATDTARAGRPRSARAHEAILDAILELIAEGMSVDALSIEAVAARAGVGKATIYRRWPNKQAMLSEAVQELKGPAPHPVGTGVRERLISLVSKIAAGDERAARIFPCMLPEMLRSQAAYELWQEIIEPRREMMREVLRQGIADGEVRAEIDIEAVCAVLTGPVLVSRVMRWNPRLDDAALPGQVVDVVLSGIAAPA</sequence>
<dbReference type="Gene3D" id="1.10.357.10">
    <property type="entry name" value="Tetracycline Repressor, domain 2"/>
    <property type="match status" value="1"/>
</dbReference>